<dbReference type="InterPro" id="IPR045569">
    <property type="entry name" value="Metalloprtase-TldD/E_C"/>
</dbReference>
<dbReference type="PANTHER" id="PTHR43666">
    <property type="entry name" value="TLDD PROTEIN"/>
    <property type="match status" value="1"/>
</dbReference>
<reference evidence="2" key="1">
    <citation type="submission" date="2020-10" db="EMBL/GenBank/DDBJ databases">
        <authorList>
            <person name="Castelo-Branco R."/>
            <person name="Eusebio N."/>
            <person name="Adriana R."/>
            <person name="Vieira A."/>
            <person name="Brugerolle De Fraissinette N."/>
            <person name="Rezende De Castro R."/>
            <person name="Schneider M.P."/>
            <person name="Vasconcelos V."/>
            <person name="Leao P.N."/>
        </authorList>
    </citation>
    <scope>NUCLEOTIDE SEQUENCE</scope>
    <source>
        <strain evidence="2">LEGE 07310</strain>
    </source>
</reference>
<gene>
    <name evidence="2" type="ORF">IQ241_11665</name>
</gene>
<evidence type="ECO:0000259" key="1">
    <source>
        <dbReference type="Pfam" id="PF19289"/>
    </source>
</evidence>
<dbReference type="EMBL" id="JADEXG010000024">
    <property type="protein sequence ID" value="MBE9077942.1"/>
    <property type="molecule type" value="Genomic_DNA"/>
</dbReference>
<accession>A0A8J7A6X3</accession>
<feature type="domain" description="Metalloprotease TldD/E C-terminal" evidence="1">
    <location>
        <begin position="220"/>
        <end position="441"/>
    </location>
</feature>
<dbReference type="Proteomes" id="UP000636505">
    <property type="component" value="Unassembled WGS sequence"/>
</dbReference>
<dbReference type="GO" id="GO:0006508">
    <property type="term" value="P:proteolysis"/>
    <property type="evidence" value="ECO:0007669"/>
    <property type="project" value="InterPro"/>
</dbReference>
<dbReference type="Pfam" id="PF19289">
    <property type="entry name" value="PmbA_TldD_3rd"/>
    <property type="match status" value="1"/>
</dbReference>
<dbReference type="InterPro" id="IPR036059">
    <property type="entry name" value="TldD/PmbA_sf"/>
</dbReference>
<protein>
    <submittedName>
        <fullName evidence="2">TldD/PmbA family protein</fullName>
    </submittedName>
</protein>
<dbReference type="AlphaFoldDB" id="A0A8J7A6X3"/>
<evidence type="ECO:0000313" key="2">
    <source>
        <dbReference type="EMBL" id="MBE9077942.1"/>
    </source>
</evidence>
<keyword evidence="3" id="KW-1185">Reference proteome</keyword>
<evidence type="ECO:0000313" key="3">
    <source>
        <dbReference type="Proteomes" id="UP000636505"/>
    </source>
</evidence>
<dbReference type="SUPFAM" id="SSF111283">
    <property type="entry name" value="Putative modulator of DNA gyrase, PmbA/TldD"/>
    <property type="match status" value="1"/>
</dbReference>
<sequence length="444" mass="48864">MTQSREDVFRQLAERVIDTVQPAEQFTLTLAGEISQFTRFNQAQVRQTGTVSDGNLRLALICDRRTSTYSLPFTGQLAADWQSLHGAMLDLRAELPQLPADPYIVHPSGNAQSREVDQGSLLAGDAIAPTLLPPVADLTFNGFYAGGLVFRAYADSAGQFHWFETPSFALDYSLLDDRGQAVKGTVAGRSWDQVGYLQKITASKQQLTLLSKPVRAIPRGQYRTYFSPTAVADLMGMFSRGGVGEADLQQGSSALGLLERGEMPLSPKFSLQENFERGGVPRFNSLGEVAPVQLPIIQSGQLVNSLVSARSAKEYGKPSNGAELREGLRAPEVSPGQLALADILPKLDTGLYLSNLHYLNWSDRPRGRVTGMTRYACFWVEAGEIVAPIENLRFDDSLYRYLGETLIELTNVQEFIPKVGTYDQRSLGGIWTPGLLVEDFRYTL</sequence>
<comment type="caution">
    <text evidence="2">The sequence shown here is derived from an EMBL/GenBank/DDBJ whole genome shotgun (WGS) entry which is preliminary data.</text>
</comment>
<dbReference type="RefSeq" id="WP_193907261.1">
    <property type="nucleotide sequence ID" value="NZ_JADEXG010000024.1"/>
</dbReference>
<name>A0A8J7A6X3_9CYAN</name>
<organism evidence="2 3">
    <name type="scientific">Vasconcelosia minhoensis LEGE 07310</name>
    <dbReference type="NCBI Taxonomy" id="915328"/>
    <lineage>
        <taxon>Bacteria</taxon>
        <taxon>Bacillati</taxon>
        <taxon>Cyanobacteriota</taxon>
        <taxon>Cyanophyceae</taxon>
        <taxon>Nodosilineales</taxon>
        <taxon>Cymatolegaceae</taxon>
        <taxon>Vasconcelosia</taxon>
        <taxon>Vasconcelosia minhoensis</taxon>
    </lineage>
</organism>
<dbReference type="GO" id="GO:0008237">
    <property type="term" value="F:metallopeptidase activity"/>
    <property type="evidence" value="ECO:0007669"/>
    <property type="project" value="InterPro"/>
</dbReference>
<dbReference type="PANTHER" id="PTHR43666:SF1">
    <property type="entry name" value="CONSERVED PROTEIN"/>
    <property type="match status" value="1"/>
</dbReference>
<proteinExistence type="predicted"/>